<dbReference type="Proteomes" id="UP001371456">
    <property type="component" value="Unassembled WGS sequence"/>
</dbReference>
<dbReference type="EMBL" id="JBANQN010000003">
    <property type="protein sequence ID" value="KAK6794528.1"/>
    <property type="molecule type" value="Genomic_DNA"/>
</dbReference>
<organism evidence="1 2">
    <name type="scientific">Solanum bulbocastanum</name>
    <name type="common">Wild potato</name>
    <dbReference type="NCBI Taxonomy" id="147425"/>
    <lineage>
        <taxon>Eukaryota</taxon>
        <taxon>Viridiplantae</taxon>
        <taxon>Streptophyta</taxon>
        <taxon>Embryophyta</taxon>
        <taxon>Tracheophyta</taxon>
        <taxon>Spermatophyta</taxon>
        <taxon>Magnoliopsida</taxon>
        <taxon>eudicotyledons</taxon>
        <taxon>Gunneridae</taxon>
        <taxon>Pentapetalae</taxon>
        <taxon>asterids</taxon>
        <taxon>lamiids</taxon>
        <taxon>Solanales</taxon>
        <taxon>Solanaceae</taxon>
        <taxon>Solanoideae</taxon>
        <taxon>Solaneae</taxon>
        <taxon>Solanum</taxon>
    </lineage>
</organism>
<keyword evidence="2" id="KW-1185">Reference proteome</keyword>
<evidence type="ECO:0000313" key="1">
    <source>
        <dbReference type="EMBL" id="KAK6794528.1"/>
    </source>
</evidence>
<gene>
    <name evidence="1" type="ORF">RDI58_007981</name>
</gene>
<evidence type="ECO:0000313" key="2">
    <source>
        <dbReference type="Proteomes" id="UP001371456"/>
    </source>
</evidence>
<proteinExistence type="predicted"/>
<name>A0AAN8U174_SOLBU</name>
<sequence>MILEAKVTEKRRTQRHFEKLYVN</sequence>
<accession>A0AAN8U174</accession>
<protein>
    <submittedName>
        <fullName evidence="1">Uncharacterized protein</fullName>
    </submittedName>
</protein>
<dbReference type="AlphaFoldDB" id="A0AAN8U174"/>
<comment type="caution">
    <text evidence="1">The sequence shown here is derived from an EMBL/GenBank/DDBJ whole genome shotgun (WGS) entry which is preliminary data.</text>
</comment>
<reference evidence="1 2" key="1">
    <citation type="submission" date="2024-02" db="EMBL/GenBank/DDBJ databases">
        <title>de novo genome assembly of Solanum bulbocastanum strain 11H21.</title>
        <authorList>
            <person name="Hosaka A.J."/>
        </authorList>
    </citation>
    <scope>NUCLEOTIDE SEQUENCE [LARGE SCALE GENOMIC DNA]</scope>
    <source>
        <tissue evidence="1">Young leaves</tissue>
    </source>
</reference>